<keyword evidence="1 2" id="KW-0238">DNA-binding</keyword>
<dbReference type="PANTHER" id="PTHR43479:SF21">
    <property type="entry name" value="TRANSCRIPTIONAL REGULATOR, TETR FAMILY"/>
    <property type="match status" value="1"/>
</dbReference>
<evidence type="ECO:0000313" key="4">
    <source>
        <dbReference type="EMBL" id="MBB6690477.1"/>
    </source>
</evidence>
<evidence type="ECO:0000259" key="3">
    <source>
        <dbReference type="PROSITE" id="PS50977"/>
    </source>
</evidence>
<dbReference type="AlphaFoldDB" id="A0A841TQ73"/>
<organism evidence="4 5">
    <name type="scientific">Cohnella xylanilytica</name>
    <dbReference type="NCBI Taxonomy" id="557555"/>
    <lineage>
        <taxon>Bacteria</taxon>
        <taxon>Bacillati</taxon>
        <taxon>Bacillota</taxon>
        <taxon>Bacilli</taxon>
        <taxon>Bacillales</taxon>
        <taxon>Paenibacillaceae</taxon>
        <taxon>Cohnella</taxon>
    </lineage>
</organism>
<dbReference type="RefSeq" id="WP_185134503.1">
    <property type="nucleotide sequence ID" value="NZ_BORM01000008.1"/>
</dbReference>
<sequence length="198" mass="23439">MNGFAKRAELIREKIKKTVLEMLKTWEPRKIRIADIAAEARVSQVTIYNYFGSKESLLREAFKDYMEKSFADFEAFIATGPTMKEIVQYSLFYDKEAIHAYSPDFFREFLVDDREMYEYMERIYRDRAMPLVVRFIEEGKKRGEISSKLSTPTLVMYFNMFKDQSKTILDMAQQSGDPEAFVEEIIRLFYYGVCGEDR</sequence>
<dbReference type="Gene3D" id="1.10.357.10">
    <property type="entry name" value="Tetracycline Repressor, domain 2"/>
    <property type="match status" value="1"/>
</dbReference>
<dbReference type="Pfam" id="PF00440">
    <property type="entry name" value="TetR_N"/>
    <property type="match status" value="1"/>
</dbReference>
<protein>
    <submittedName>
        <fullName evidence="4">TetR/AcrR family transcriptional regulator</fullName>
    </submittedName>
</protein>
<dbReference type="SUPFAM" id="SSF48498">
    <property type="entry name" value="Tetracyclin repressor-like, C-terminal domain"/>
    <property type="match status" value="1"/>
</dbReference>
<accession>A0A841TQ73</accession>
<dbReference type="Proteomes" id="UP000553776">
    <property type="component" value="Unassembled WGS sequence"/>
</dbReference>
<evidence type="ECO:0000256" key="1">
    <source>
        <dbReference type="ARBA" id="ARBA00023125"/>
    </source>
</evidence>
<reference evidence="4 5" key="1">
    <citation type="submission" date="2020-08" db="EMBL/GenBank/DDBJ databases">
        <title>Cohnella phylogeny.</title>
        <authorList>
            <person name="Dunlap C."/>
        </authorList>
    </citation>
    <scope>NUCLEOTIDE SEQUENCE [LARGE SCALE GENOMIC DNA]</scope>
    <source>
        <strain evidence="4 5">DSM 25239</strain>
    </source>
</reference>
<feature type="DNA-binding region" description="H-T-H motif" evidence="2">
    <location>
        <begin position="32"/>
        <end position="51"/>
    </location>
</feature>
<dbReference type="InterPro" id="IPR009057">
    <property type="entry name" value="Homeodomain-like_sf"/>
</dbReference>
<dbReference type="PROSITE" id="PS50977">
    <property type="entry name" value="HTH_TETR_2"/>
    <property type="match status" value="1"/>
</dbReference>
<dbReference type="InterPro" id="IPR036271">
    <property type="entry name" value="Tet_transcr_reg_TetR-rel_C_sf"/>
</dbReference>
<name>A0A841TQ73_9BACL</name>
<dbReference type="GO" id="GO:0003677">
    <property type="term" value="F:DNA binding"/>
    <property type="evidence" value="ECO:0007669"/>
    <property type="project" value="UniProtKB-UniRule"/>
</dbReference>
<evidence type="ECO:0000313" key="5">
    <source>
        <dbReference type="Proteomes" id="UP000553776"/>
    </source>
</evidence>
<keyword evidence="5" id="KW-1185">Reference proteome</keyword>
<dbReference type="InterPro" id="IPR001647">
    <property type="entry name" value="HTH_TetR"/>
</dbReference>
<dbReference type="Gene3D" id="1.10.10.60">
    <property type="entry name" value="Homeodomain-like"/>
    <property type="match status" value="1"/>
</dbReference>
<dbReference type="SUPFAM" id="SSF46689">
    <property type="entry name" value="Homeodomain-like"/>
    <property type="match status" value="1"/>
</dbReference>
<evidence type="ECO:0000256" key="2">
    <source>
        <dbReference type="PROSITE-ProRule" id="PRU00335"/>
    </source>
</evidence>
<gene>
    <name evidence="4" type="ORF">H7B90_03585</name>
</gene>
<dbReference type="EMBL" id="JACJVR010000011">
    <property type="protein sequence ID" value="MBB6690477.1"/>
    <property type="molecule type" value="Genomic_DNA"/>
</dbReference>
<proteinExistence type="predicted"/>
<dbReference type="PANTHER" id="PTHR43479">
    <property type="entry name" value="ACREF/ENVCD OPERON REPRESSOR-RELATED"/>
    <property type="match status" value="1"/>
</dbReference>
<comment type="caution">
    <text evidence="4">The sequence shown here is derived from an EMBL/GenBank/DDBJ whole genome shotgun (WGS) entry which is preliminary data.</text>
</comment>
<feature type="domain" description="HTH tetR-type" evidence="3">
    <location>
        <begin position="9"/>
        <end position="69"/>
    </location>
</feature>
<dbReference type="InterPro" id="IPR050624">
    <property type="entry name" value="HTH-type_Tx_Regulator"/>
</dbReference>